<dbReference type="EMBL" id="PEBX01000017">
    <property type="protein sequence ID" value="PTQ56876.1"/>
    <property type="molecule type" value="Genomic_DNA"/>
</dbReference>
<proteinExistence type="predicted"/>
<reference evidence="1" key="2">
    <citation type="journal article" date="2018" name="Sci. Rep.">
        <title>Lignite coal burning seam in the remote Altai Mountains harbors a hydrogen-driven thermophilic microbial community.</title>
        <authorList>
            <person name="Kadnikov V.V."/>
            <person name="Mardanov A.V."/>
            <person name="Ivasenko D.A."/>
            <person name="Beletsky A.V."/>
            <person name="Karnachuk O.V."/>
            <person name="Ravin N.V."/>
        </authorList>
    </citation>
    <scope>NUCLEOTIDE SEQUENCE</scope>
    <source>
        <strain evidence="1">AL32</strain>
    </source>
</reference>
<evidence type="ECO:0000313" key="3">
    <source>
        <dbReference type="Proteomes" id="UP000244338"/>
    </source>
</evidence>
<dbReference type="EMBL" id="PEBX01000017">
    <property type="protein sequence ID" value="PTQ56901.1"/>
    <property type="molecule type" value="Genomic_DNA"/>
</dbReference>
<sequence>MRRSQHYNEIRTYNLHILMSLGKEILWIGKRFVAENE</sequence>
<reference evidence="3" key="1">
    <citation type="journal article" date="2018" name="Sci. Rep.">
        <title>Lignite coal burning seam in the remote Altai Mountains harbors a hydrogen-driven thermophilic microbial community.</title>
        <authorList>
            <person name="Kadnikov V.V."/>
            <person name="Mardanov A.V."/>
            <person name="Ivasenko D.A."/>
            <person name="Antsiferov D.V."/>
            <person name="Beletsky A.V."/>
            <person name="Karnachuk O.V."/>
            <person name="Ravin N.V."/>
        </authorList>
    </citation>
    <scope>NUCLEOTIDE SEQUENCE [LARGE SCALE GENOMIC DNA]</scope>
</reference>
<name>A0A2R6Y2F9_9BACL</name>
<protein>
    <submittedName>
        <fullName evidence="1">Uncharacterized protein</fullName>
    </submittedName>
</protein>
<evidence type="ECO:0000313" key="1">
    <source>
        <dbReference type="EMBL" id="PTQ56876.1"/>
    </source>
</evidence>
<comment type="caution">
    <text evidence="1">The sequence shown here is derived from an EMBL/GenBank/DDBJ whole genome shotgun (WGS) entry which is preliminary data.</text>
</comment>
<evidence type="ECO:0000313" key="2">
    <source>
        <dbReference type="EMBL" id="PTQ56901.1"/>
    </source>
</evidence>
<dbReference type="AlphaFoldDB" id="A0A2R6Y2F9"/>
<gene>
    <name evidence="1" type="ORF">BSOLF_2552</name>
    <name evidence="2" type="ORF">BSOLF_2577</name>
</gene>
<organism evidence="1 3">
    <name type="scientific">Candidatus Carbonibacillus altaicus</name>
    <dbReference type="NCBI Taxonomy" id="2163959"/>
    <lineage>
        <taxon>Bacteria</taxon>
        <taxon>Bacillati</taxon>
        <taxon>Bacillota</taxon>
        <taxon>Bacilli</taxon>
        <taxon>Bacillales</taxon>
        <taxon>Candidatus Carbonibacillus</taxon>
    </lineage>
</organism>
<dbReference type="Proteomes" id="UP000244338">
    <property type="component" value="Unassembled WGS sequence"/>
</dbReference>
<accession>A0A2R6Y2F9</accession>